<dbReference type="PANTHER" id="PTHR38790:SF9">
    <property type="entry name" value="F-BOX DOMAIN-CONTAINING PROTEIN"/>
    <property type="match status" value="1"/>
</dbReference>
<protein>
    <submittedName>
        <fullName evidence="1">Uncharacterized protein</fullName>
    </submittedName>
</protein>
<name>A0A6A6R9J4_9PEZI</name>
<evidence type="ECO:0000313" key="1">
    <source>
        <dbReference type="EMBL" id="KAF2501221.1"/>
    </source>
</evidence>
<reference evidence="1" key="1">
    <citation type="journal article" date="2020" name="Stud. Mycol.">
        <title>101 Dothideomycetes genomes: a test case for predicting lifestyles and emergence of pathogens.</title>
        <authorList>
            <person name="Haridas S."/>
            <person name="Albert R."/>
            <person name="Binder M."/>
            <person name="Bloem J."/>
            <person name="Labutti K."/>
            <person name="Salamov A."/>
            <person name="Andreopoulos B."/>
            <person name="Baker S."/>
            <person name="Barry K."/>
            <person name="Bills G."/>
            <person name="Bluhm B."/>
            <person name="Cannon C."/>
            <person name="Castanera R."/>
            <person name="Culley D."/>
            <person name="Daum C."/>
            <person name="Ezra D."/>
            <person name="Gonzalez J."/>
            <person name="Henrissat B."/>
            <person name="Kuo A."/>
            <person name="Liang C."/>
            <person name="Lipzen A."/>
            <person name="Lutzoni F."/>
            <person name="Magnuson J."/>
            <person name="Mondo S."/>
            <person name="Nolan M."/>
            <person name="Ohm R."/>
            <person name="Pangilinan J."/>
            <person name="Park H.-J."/>
            <person name="Ramirez L."/>
            <person name="Alfaro M."/>
            <person name="Sun H."/>
            <person name="Tritt A."/>
            <person name="Yoshinaga Y."/>
            <person name="Zwiers L.-H."/>
            <person name="Turgeon B."/>
            <person name="Goodwin S."/>
            <person name="Spatafora J."/>
            <person name="Crous P."/>
            <person name="Grigoriev I."/>
        </authorList>
    </citation>
    <scope>NUCLEOTIDE SEQUENCE</scope>
    <source>
        <strain evidence="1">CBS 269.34</strain>
    </source>
</reference>
<dbReference type="AlphaFoldDB" id="A0A6A6R9J4"/>
<dbReference type="Proteomes" id="UP000799750">
    <property type="component" value="Unassembled WGS sequence"/>
</dbReference>
<dbReference type="PANTHER" id="PTHR38790">
    <property type="entry name" value="2EXR DOMAIN-CONTAINING PROTEIN-RELATED"/>
    <property type="match status" value="1"/>
</dbReference>
<keyword evidence="2" id="KW-1185">Reference proteome</keyword>
<gene>
    <name evidence="1" type="ORF">BU16DRAFT_193561</name>
</gene>
<organism evidence="1 2">
    <name type="scientific">Lophium mytilinum</name>
    <dbReference type="NCBI Taxonomy" id="390894"/>
    <lineage>
        <taxon>Eukaryota</taxon>
        <taxon>Fungi</taxon>
        <taxon>Dikarya</taxon>
        <taxon>Ascomycota</taxon>
        <taxon>Pezizomycotina</taxon>
        <taxon>Dothideomycetes</taxon>
        <taxon>Pleosporomycetidae</taxon>
        <taxon>Mytilinidiales</taxon>
        <taxon>Mytilinidiaceae</taxon>
        <taxon>Lophium</taxon>
    </lineage>
</organism>
<accession>A0A6A6R9J4</accession>
<dbReference type="EMBL" id="MU004182">
    <property type="protein sequence ID" value="KAF2501221.1"/>
    <property type="molecule type" value="Genomic_DNA"/>
</dbReference>
<evidence type="ECO:0000313" key="2">
    <source>
        <dbReference type="Proteomes" id="UP000799750"/>
    </source>
</evidence>
<sequence length="329" mass="38206">MVVDPPLEAAATASFRLLDLPKEIRDLIYEKMLVREKIGIETVAIIGDDDETSPGIVAKAHHSRSVWSSPDYYGDEPKIMSFSLGAISRDNIYAYDTYQLIRGDSASKHGRERPYLHLYFANKQIHPYLHVFFANKQIYGEAQLTFYSKNTFAFTSVVACAAFLHDRSLETLRTIRSIKLGVEEYIFPMAGDESDALFRLQVHQMPLSDIINQQMALRDLAFHIRATVRFEYAGEDDETWDWAIRERVDYSTEKLFWIPEWVLEFSKIKNLDSLEVVWESDTPRLVGRSVRAVRQMRSAMVKNGGSRIYLRNEGIRVLMRRRYVSPRYR</sequence>
<proteinExistence type="predicted"/>
<dbReference type="OrthoDB" id="5420711at2759"/>